<dbReference type="RefSeq" id="WP_013176039.1">
    <property type="nucleotide sequence ID" value="NC_014220.1"/>
</dbReference>
<keyword evidence="2" id="KW-0966">Cell projection</keyword>
<sequence>MRIEGPGTASDVSTAKIEPVRPVSVDMIREKRVLEKTEDENRLKISKEADGEKATREPESLDRAVDIANKAMEISGYNLQFRIHKESGRVQVKVVDAETQEVIREIPPEQMLRLSASIMEMLENFHKMVGLMVDELV</sequence>
<feature type="region of interest" description="Disordered" evidence="1">
    <location>
        <begin position="36"/>
        <end position="59"/>
    </location>
</feature>
<gene>
    <name evidence="2" type="ordered locus">Slip_1883</name>
</gene>
<feature type="region of interest" description="Disordered" evidence="1">
    <location>
        <begin position="1"/>
        <end position="21"/>
    </location>
</feature>
<dbReference type="PANTHER" id="PTHR37166">
    <property type="entry name" value="PROTEIN FLAG"/>
    <property type="match status" value="1"/>
</dbReference>
<dbReference type="Pfam" id="PF03646">
    <property type="entry name" value="FlaG"/>
    <property type="match status" value="1"/>
</dbReference>
<dbReference type="InterPro" id="IPR035924">
    <property type="entry name" value="FlaG-like_sf"/>
</dbReference>
<keyword evidence="3" id="KW-1185">Reference proteome</keyword>
<protein>
    <submittedName>
        <fullName evidence="2">Flagellar protein FlaG protein</fullName>
    </submittedName>
</protein>
<dbReference type="InterPro" id="IPR005186">
    <property type="entry name" value="FlaG"/>
</dbReference>
<dbReference type="OrthoDB" id="9799867at2"/>
<dbReference type="PANTHER" id="PTHR37166:SF1">
    <property type="entry name" value="PROTEIN FLAG"/>
    <property type="match status" value="1"/>
</dbReference>
<evidence type="ECO:0000256" key="1">
    <source>
        <dbReference type="SAM" id="MobiDB-lite"/>
    </source>
</evidence>
<dbReference type="STRING" id="643648.Slip_1883"/>
<evidence type="ECO:0000313" key="2">
    <source>
        <dbReference type="EMBL" id="ADI02637.1"/>
    </source>
</evidence>
<reference evidence="2 3" key="2">
    <citation type="journal article" date="2010" name="Stand. Genomic Sci.">
        <title>Complete genome sequence of Syntrophothermus lipocalidus type strain (TGB-C1).</title>
        <authorList>
            <person name="Djao O.D."/>
            <person name="Zhang X."/>
            <person name="Lucas S."/>
            <person name="Lapidus A."/>
            <person name="Del Rio T.G."/>
            <person name="Nolan M."/>
            <person name="Tice H."/>
            <person name="Cheng J.F."/>
            <person name="Han C."/>
            <person name="Tapia R."/>
            <person name="Goodwin L."/>
            <person name="Pitluck S."/>
            <person name="Liolios K."/>
            <person name="Ivanova N."/>
            <person name="Mavromatis K."/>
            <person name="Mikhailova N."/>
            <person name="Ovchinnikova G."/>
            <person name="Pati A."/>
            <person name="Brambilla E."/>
            <person name="Chen A."/>
            <person name="Palaniappan K."/>
            <person name="Land M."/>
            <person name="Hauser L."/>
            <person name="Chang Y.J."/>
            <person name="Jeffries C.D."/>
            <person name="Rohde M."/>
            <person name="Sikorski J."/>
            <person name="Spring S."/>
            <person name="Goker M."/>
            <person name="Detter J.C."/>
            <person name="Woyke T."/>
            <person name="Bristow J."/>
            <person name="Eisen J.A."/>
            <person name="Markowitz V."/>
            <person name="Hugenholtz P."/>
            <person name="Kyrpides N.C."/>
            <person name="Klenk H.P."/>
        </authorList>
    </citation>
    <scope>NUCLEOTIDE SEQUENCE [LARGE SCALE GENOMIC DNA]</scope>
    <source>
        <strain evidence="3">DSM 12680 / TGB-C1</strain>
    </source>
</reference>
<dbReference type="Gene3D" id="3.30.160.170">
    <property type="entry name" value="FlaG-like"/>
    <property type="match status" value="1"/>
</dbReference>
<organism evidence="2 3">
    <name type="scientific">Syntrophothermus lipocalidus (strain DSM 12680 / TGB-C1)</name>
    <dbReference type="NCBI Taxonomy" id="643648"/>
    <lineage>
        <taxon>Bacteria</taxon>
        <taxon>Bacillati</taxon>
        <taxon>Bacillota</taxon>
        <taxon>Clostridia</taxon>
        <taxon>Eubacteriales</taxon>
        <taxon>Syntrophomonadaceae</taxon>
        <taxon>Syntrophothermus</taxon>
    </lineage>
</organism>
<dbReference type="eggNOG" id="COG1334">
    <property type="taxonomic scope" value="Bacteria"/>
</dbReference>
<keyword evidence="2" id="KW-0969">Cilium</keyword>
<name>D7CPK2_SYNLT</name>
<accession>D7CPK2</accession>
<dbReference type="AlphaFoldDB" id="D7CPK2"/>
<dbReference type="HOGENOM" id="CLU_120910_3_2_9"/>
<proteinExistence type="predicted"/>
<reference evidence="3" key="1">
    <citation type="journal article" date="2010" name="Stand. Genomic Sci.">
        <title>Complete genome sequence of Syntrophothermus lipocalidus type strain (TGB-C1T).</title>
        <authorList>
            <consortium name="US DOE Joint Genome Institute (JGI-PGF)"/>
            <person name="Djao O."/>
            <person name="Zhang X."/>
            <person name="Lucas S."/>
            <person name="Lapidus A."/>
            <person name="Glavina Del Rio T."/>
            <person name="Nolan M."/>
            <person name="Tice H."/>
            <person name="Cheng J."/>
            <person name="Han C."/>
            <person name="Tapia R."/>
            <person name="Goodwin L."/>
            <person name="Pitluck S."/>
            <person name="Liolios K."/>
            <person name="Ivanova N."/>
            <person name="Mavromatis K."/>
            <person name="Mikhailova N."/>
            <person name="Ovchinnikova G."/>
            <person name="Pati A."/>
            <person name="Brambilla E."/>
            <person name="Chen A."/>
            <person name="Palaniappan K."/>
            <person name="Land M."/>
            <person name="Hauser L."/>
            <person name="Chang Y."/>
            <person name="Jeffries C."/>
            <person name="Rohde M."/>
            <person name="Sikorski J."/>
            <person name="Spring S."/>
            <person name="Goker M."/>
            <person name="Detter J."/>
            <person name="Woyke T."/>
            <person name="Bristow J."/>
            <person name="Eisen J."/>
            <person name="Markowitz V."/>
            <person name="Hugenholtz P."/>
            <person name="Kyrpides N."/>
            <person name="Klenk H."/>
        </authorList>
    </citation>
    <scope>NUCLEOTIDE SEQUENCE [LARGE SCALE GENOMIC DNA]</scope>
    <source>
        <strain evidence="3">DSM 12680 / TGB-C1</strain>
    </source>
</reference>
<dbReference type="EMBL" id="CP002048">
    <property type="protein sequence ID" value="ADI02637.1"/>
    <property type="molecule type" value="Genomic_DNA"/>
</dbReference>
<dbReference type="Proteomes" id="UP000000378">
    <property type="component" value="Chromosome"/>
</dbReference>
<dbReference type="SUPFAM" id="SSF160214">
    <property type="entry name" value="FlaG-like"/>
    <property type="match status" value="1"/>
</dbReference>
<evidence type="ECO:0000313" key="3">
    <source>
        <dbReference type="Proteomes" id="UP000000378"/>
    </source>
</evidence>
<keyword evidence="2" id="KW-0282">Flagellum</keyword>
<dbReference type="KEGG" id="slp:Slip_1883"/>